<proteinExistence type="inferred from homology"/>
<keyword evidence="5" id="KW-0408">Iron</keyword>
<comment type="similarity">
    <text evidence="1">Belongs to the TfdA dioxygenase family.</text>
</comment>
<sequence>MKTRDLTPLIGSEVMIDRADLLEGRHASDLRKLLVARGVLVFRDLDIDRGEQRTITASLGTIQTDGTGEELQQVTVDEQVSPEYAAYFASTLFWHMDGHHDQTVPCFGGSFRPVRLAHEGGETEFLNAYAAYEGLDEADRHLVDRLHVFHTATTSGLSANPRASDEQIAGWRRRPPARQPLVWQHATGLKSLMLGVAVAWVEGMHPADSYDLLCRLRCHMNQPRYVYRHAWRADDLVIWNNTGTLHRARPFDPASGRLLHRFTLVGEEPIRAPDAAARQQA</sequence>
<evidence type="ECO:0000313" key="7">
    <source>
        <dbReference type="EMBL" id="MEJ5976796.1"/>
    </source>
</evidence>
<dbReference type="Proteomes" id="UP001361239">
    <property type="component" value="Unassembled WGS sequence"/>
</dbReference>
<dbReference type="RefSeq" id="WP_339586758.1">
    <property type="nucleotide sequence ID" value="NZ_JBBHJZ010000002.1"/>
</dbReference>
<feature type="domain" description="TauD/TfdA-like" evidence="6">
    <location>
        <begin position="3"/>
        <end position="262"/>
    </location>
</feature>
<reference evidence="7 8" key="1">
    <citation type="submission" date="2024-03" db="EMBL/GenBank/DDBJ databases">
        <authorList>
            <person name="Jo J.-H."/>
        </authorList>
    </citation>
    <scope>NUCLEOTIDE SEQUENCE [LARGE SCALE GENOMIC DNA]</scope>
    <source>
        <strain evidence="7 8">PS1R-30</strain>
    </source>
</reference>
<evidence type="ECO:0000259" key="6">
    <source>
        <dbReference type="Pfam" id="PF02668"/>
    </source>
</evidence>
<evidence type="ECO:0000256" key="3">
    <source>
        <dbReference type="ARBA" id="ARBA00022964"/>
    </source>
</evidence>
<keyword evidence="3 7" id="KW-0223">Dioxygenase</keyword>
<dbReference type="EMBL" id="JBBHJZ010000002">
    <property type="protein sequence ID" value="MEJ5976796.1"/>
    <property type="molecule type" value="Genomic_DNA"/>
</dbReference>
<name>A0ABU8RUP3_9SPHN</name>
<dbReference type="PANTHER" id="PTHR43779">
    <property type="entry name" value="DIOXYGENASE RV0097-RELATED"/>
    <property type="match status" value="1"/>
</dbReference>
<evidence type="ECO:0000256" key="2">
    <source>
        <dbReference type="ARBA" id="ARBA00022723"/>
    </source>
</evidence>
<keyword evidence="4 7" id="KW-0560">Oxidoreductase</keyword>
<keyword evidence="8" id="KW-1185">Reference proteome</keyword>
<dbReference type="InterPro" id="IPR042098">
    <property type="entry name" value="TauD-like_sf"/>
</dbReference>
<dbReference type="InterPro" id="IPR051178">
    <property type="entry name" value="TfdA_dioxygenase"/>
</dbReference>
<evidence type="ECO:0000256" key="4">
    <source>
        <dbReference type="ARBA" id="ARBA00023002"/>
    </source>
</evidence>
<evidence type="ECO:0000256" key="5">
    <source>
        <dbReference type="ARBA" id="ARBA00023004"/>
    </source>
</evidence>
<dbReference type="GO" id="GO:0051213">
    <property type="term" value="F:dioxygenase activity"/>
    <property type="evidence" value="ECO:0007669"/>
    <property type="project" value="UniProtKB-KW"/>
</dbReference>
<dbReference type="Gene3D" id="3.60.130.10">
    <property type="entry name" value="Clavaminate synthase-like"/>
    <property type="match status" value="1"/>
</dbReference>
<dbReference type="Pfam" id="PF02668">
    <property type="entry name" value="TauD"/>
    <property type="match status" value="1"/>
</dbReference>
<accession>A0ABU8RUP3</accession>
<organism evidence="7 8">
    <name type="scientific">Novosphingobium anseongense</name>
    <dbReference type="NCBI Taxonomy" id="3133436"/>
    <lineage>
        <taxon>Bacteria</taxon>
        <taxon>Pseudomonadati</taxon>
        <taxon>Pseudomonadota</taxon>
        <taxon>Alphaproteobacteria</taxon>
        <taxon>Sphingomonadales</taxon>
        <taxon>Sphingomonadaceae</taxon>
        <taxon>Novosphingobium</taxon>
    </lineage>
</organism>
<dbReference type="PANTHER" id="PTHR43779:SF3">
    <property type="entry name" value="(3R)-3-[(CARBOXYMETHYL)AMINO]FATTY ACID OXYGENASE_DECARBOXYLASE"/>
    <property type="match status" value="1"/>
</dbReference>
<dbReference type="SUPFAM" id="SSF51197">
    <property type="entry name" value="Clavaminate synthase-like"/>
    <property type="match status" value="1"/>
</dbReference>
<gene>
    <name evidence="7" type="ORF">WG901_09135</name>
</gene>
<evidence type="ECO:0000256" key="1">
    <source>
        <dbReference type="ARBA" id="ARBA00005896"/>
    </source>
</evidence>
<dbReference type="InterPro" id="IPR003819">
    <property type="entry name" value="TauD/TfdA-like"/>
</dbReference>
<protein>
    <submittedName>
        <fullName evidence="7">TauD/TfdA family dioxygenase</fullName>
        <ecNumber evidence="7">1.14.11.-</ecNumber>
    </submittedName>
</protein>
<comment type="caution">
    <text evidence="7">The sequence shown here is derived from an EMBL/GenBank/DDBJ whole genome shotgun (WGS) entry which is preliminary data.</text>
</comment>
<keyword evidence="2" id="KW-0479">Metal-binding</keyword>
<evidence type="ECO:0000313" key="8">
    <source>
        <dbReference type="Proteomes" id="UP001361239"/>
    </source>
</evidence>
<dbReference type="EC" id="1.14.11.-" evidence="7"/>